<evidence type="ECO:0000313" key="3">
    <source>
        <dbReference type="EMBL" id="OQV24658.1"/>
    </source>
</evidence>
<gene>
    <name evidence="3" type="ORF">BV898_01717</name>
</gene>
<dbReference type="GO" id="GO:0072686">
    <property type="term" value="C:mitotic spindle"/>
    <property type="evidence" value="ECO:0007669"/>
    <property type="project" value="UniProtKB-ARBA"/>
</dbReference>
<dbReference type="InterPro" id="IPR050230">
    <property type="entry name" value="CALM/Myosin/TropC-like"/>
</dbReference>
<organism evidence="3 4">
    <name type="scientific">Hypsibius exemplaris</name>
    <name type="common">Freshwater tardigrade</name>
    <dbReference type="NCBI Taxonomy" id="2072580"/>
    <lineage>
        <taxon>Eukaryota</taxon>
        <taxon>Metazoa</taxon>
        <taxon>Ecdysozoa</taxon>
        <taxon>Tardigrada</taxon>
        <taxon>Eutardigrada</taxon>
        <taxon>Parachela</taxon>
        <taxon>Hypsibioidea</taxon>
        <taxon>Hypsibiidae</taxon>
        <taxon>Hypsibius</taxon>
    </lineage>
</organism>
<dbReference type="Gene3D" id="1.10.238.10">
    <property type="entry name" value="EF-hand"/>
    <property type="match status" value="2"/>
</dbReference>
<dbReference type="Proteomes" id="UP000192578">
    <property type="component" value="Unassembled WGS sequence"/>
</dbReference>
<dbReference type="PANTHER" id="PTHR23048:SF45">
    <property type="entry name" value="CALMODULIN LIKE 4"/>
    <property type="match status" value="1"/>
</dbReference>
<dbReference type="PROSITE" id="PS50222">
    <property type="entry name" value="EF_HAND_2"/>
    <property type="match status" value="1"/>
</dbReference>
<dbReference type="AlphaFoldDB" id="A0A1W0XB73"/>
<comment type="caution">
    <text evidence="3">The sequence shown here is derived from an EMBL/GenBank/DDBJ whole genome shotgun (WGS) entry which is preliminary data.</text>
</comment>
<protein>
    <submittedName>
        <fullName evidence="3">Calmodulin-like protein 4</fullName>
    </submittedName>
</protein>
<proteinExistence type="predicted"/>
<dbReference type="GO" id="GO:0005509">
    <property type="term" value="F:calcium ion binding"/>
    <property type="evidence" value="ECO:0007669"/>
    <property type="project" value="InterPro"/>
</dbReference>
<keyword evidence="4" id="KW-1185">Reference proteome</keyword>
<dbReference type="EMBL" id="MTYJ01000006">
    <property type="protein sequence ID" value="OQV24658.1"/>
    <property type="molecule type" value="Genomic_DNA"/>
</dbReference>
<dbReference type="PANTHER" id="PTHR23048">
    <property type="entry name" value="MYOSIN LIGHT CHAIN 1, 3"/>
    <property type="match status" value="1"/>
</dbReference>
<dbReference type="GO" id="GO:0016460">
    <property type="term" value="C:myosin II complex"/>
    <property type="evidence" value="ECO:0007669"/>
    <property type="project" value="TreeGrafter"/>
</dbReference>
<accession>A0A1W0XB73</accession>
<dbReference type="OrthoDB" id="435273at2759"/>
<name>A0A1W0XB73_HYPEX</name>
<dbReference type="SUPFAM" id="SSF47473">
    <property type="entry name" value="EF-hand"/>
    <property type="match status" value="1"/>
</dbReference>
<dbReference type="InterPro" id="IPR011992">
    <property type="entry name" value="EF-hand-dom_pair"/>
</dbReference>
<reference evidence="4" key="1">
    <citation type="submission" date="2017-01" db="EMBL/GenBank/DDBJ databases">
        <title>Comparative genomics of anhydrobiosis in the tardigrade Hypsibius dujardini.</title>
        <authorList>
            <person name="Yoshida Y."/>
            <person name="Koutsovoulos G."/>
            <person name="Laetsch D."/>
            <person name="Stevens L."/>
            <person name="Kumar S."/>
            <person name="Horikawa D."/>
            <person name="Ishino K."/>
            <person name="Komine S."/>
            <person name="Tomita M."/>
            <person name="Blaxter M."/>
            <person name="Arakawa K."/>
        </authorList>
    </citation>
    <scope>NUCLEOTIDE SEQUENCE [LARGE SCALE GENOMIC DNA]</scope>
    <source>
        <strain evidence="4">Z151</strain>
    </source>
</reference>
<dbReference type="InterPro" id="IPR002048">
    <property type="entry name" value="EF_hand_dom"/>
</dbReference>
<sequence length="146" mass="16782">MAQFFNQGEIDEFKECFNMYAKTGYITSVPELSRIMRSLGMAPTTAELASYYKGKEISFPVFLDIMHRHKQYEKPAADILAAFRALDKRHRGEMSAKDLRHFLMNTGEKMSKKDVDAVLREGNISSNGIFNYADFVKFFAEPVPDY</sequence>
<keyword evidence="1" id="KW-0677">Repeat</keyword>
<evidence type="ECO:0000313" key="4">
    <source>
        <dbReference type="Proteomes" id="UP000192578"/>
    </source>
</evidence>
<evidence type="ECO:0000259" key="2">
    <source>
        <dbReference type="PROSITE" id="PS50222"/>
    </source>
</evidence>
<dbReference type="FunFam" id="1.10.238.10:FF:000527">
    <property type="entry name" value="Calmodulin-3"/>
    <property type="match status" value="1"/>
</dbReference>
<evidence type="ECO:0000256" key="1">
    <source>
        <dbReference type="ARBA" id="ARBA00022737"/>
    </source>
</evidence>
<dbReference type="Pfam" id="PF13499">
    <property type="entry name" value="EF-hand_7"/>
    <property type="match status" value="1"/>
</dbReference>
<feature type="domain" description="EF-hand" evidence="2">
    <location>
        <begin position="74"/>
        <end position="109"/>
    </location>
</feature>